<comment type="caution">
    <text evidence="3">The sequence shown here is derived from an EMBL/GenBank/DDBJ whole genome shotgun (WGS) entry which is preliminary data.</text>
</comment>
<dbReference type="EMBL" id="VDCH01000017">
    <property type="protein sequence ID" value="TNJ38561.1"/>
    <property type="molecule type" value="Genomic_DNA"/>
</dbReference>
<protein>
    <submittedName>
        <fullName evidence="3">SDR family oxidoreductase</fullName>
    </submittedName>
</protein>
<dbReference type="InterPro" id="IPR001509">
    <property type="entry name" value="Epimerase_deHydtase"/>
</dbReference>
<dbReference type="PANTHER" id="PTHR43245">
    <property type="entry name" value="BIFUNCTIONAL POLYMYXIN RESISTANCE PROTEIN ARNA"/>
    <property type="match status" value="1"/>
</dbReference>
<keyword evidence="4" id="KW-1185">Reference proteome</keyword>
<dbReference type="AlphaFoldDB" id="A0A5C4S728"/>
<accession>A0A5C4S728</accession>
<evidence type="ECO:0000259" key="2">
    <source>
        <dbReference type="Pfam" id="PF14667"/>
    </source>
</evidence>
<dbReference type="InterPro" id="IPR029303">
    <property type="entry name" value="CapF_C"/>
</dbReference>
<dbReference type="Pfam" id="PF14667">
    <property type="entry name" value="Polysacc_synt_C"/>
    <property type="match status" value="1"/>
</dbReference>
<dbReference type="Pfam" id="PF01370">
    <property type="entry name" value="Epimerase"/>
    <property type="match status" value="1"/>
</dbReference>
<organism evidence="3 4">
    <name type="scientific">Chlorobaculum thiosulfatiphilum</name>
    <name type="common">Chlorobium limicola f.sp. thiosulfatophilum</name>
    <dbReference type="NCBI Taxonomy" id="115852"/>
    <lineage>
        <taxon>Bacteria</taxon>
        <taxon>Pseudomonadati</taxon>
        <taxon>Chlorobiota</taxon>
        <taxon>Chlorobiia</taxon>
        <taxon>Chlorobiales</taxon>
        <taxon>Chlorobiaceae</taxon>
        <taxon>Chlorobaculum</taxon>
    </lineage>
</organism>
<dbReference type="OrthoDB" id="9801056at2"/>
<dbReference type="InterPro" id="IPR014710">
    <property type="entry name" value="RmlC-like_jellyroll"/>
</dbReference>
<dbReference type="UniPathway" id="UPA00109">
    <property type="reaction ID" value="UER00181"/>
</dbReference>
<dbReference type="Gene3D" id="3.40.50.720">
    <property type="entry name" value="NAD(P)-binding Rossmann-like Domain"/>
    <property type="match status" value="1"/>
</dbReference>
<feature type="domain" description="NAD-dependent epimerase/dehydratase" evidence="1">
    <location>
        <begin position="19"/>
        <end position="200"/>
    </location>
</feature>
<dbReference type="RefSeq" id="WP_139457210.1">
    <property type="nucleotide sequence ID" value="NZ_VDCH01000017.1"/>
</dbReference>
<dbReference type="InterPro" id="IPR036291">
    <property type="entry name" value="NAD(P)-bd_dom_sf"/>
</dbReference>
<reference evidence="3 4" key="1">
    <citation type="submission" date="2019-05" db="EMBL/GenBank/DDBJ databases">
        <title>Draft Whole-Genome sequence of the green sulfur bacterium Chlorobaculum thiosulfatiphilum DSM 249.</title>
        <authorList>
            <person name="Meyer T.E."/>
            <person name="Kyndt J.A."/>
        </authorList>
    </citation>
    <scope>NUCLEOTIDE SEQUENCE [LARGE SCALE GENOMIC DNA]</scope>
    <source>
        <strain evidence="3 4">DSM 249</strain>
    </source>
</reference>
<dbReference type="SUPFAM" id="SSF51735">
    <property type="entry name" value="NAD(P)-binding Rossmann-fold domains"/>
    <property type="match status" value="1"/>
</dbReference>
<name>A0A5C4S728_CHLTI</name>
<evidence type="ECO:0000259" key="1">
    <source>
        <dbReference type="Pfam" id="PF01370"/>
    </source>
</evidence>
<dbReference type="Gene3D" id="2.60.120.10">
    <property type="entry name" value="Jelly Rolls"/>
    <property type="match status" value="1"/>
</dbReference>
<dbReference type="PANTHER" id="PTHR43245:SF55">
    <property type="entry name" value="NAD(P)-BINDING DOMAIN-CONTAINING PROTEIN"/>
    <property type="match status" value="1"/>
</dbReference>
<dbReference type="Proteomes" id="UP000308271">
    <property type="component" value="Unassembled WGS sequence"/>
</dbReference>
<evidence type="ECO:0000313" key="3">
    <source>
        <dbReference type="EMBL" id="TNJ38561.1"/>
    </source>
</evidence>
<dbReference type="GO" id="GO:0006096">
    <property type="term" value="P:glycolytic process"/>
    <property type="evidence" value="ECO:0007669"/>
    <property type="project" value="UniProtKB-UniPathway"/>
</dbReference>
<dbReference type="CDD" id="cd07007">
    <property type="entry name" value="cupin_CapF-like_C"/>
    <property type="match status" value="1"/>
</dbReference>
<dbReference type="SUPFAM" id="SSF51182">
    <property type="entry name" value="RmlC-like cupins"/>
    <property type="match status" value="1"/>
</dbReference>
<proteinExistence type="predicted"/>
<dbReference type="InterPro" id="IPR050177">
    <property type="entry name" value="Lipid_A_modif_metabolic_enz"/>
</dbReference>
<sequence length="388" mass="43488">MSVTPESKIKNSESKIAKVLVTGSNGFVGKNLCSVLRTMEGVQLNEFDITNFPVDLERMLSDADVVVHLAGVNRPKNKQEFMTGNAGLTESICSFLGRSGNPAKIVLASSIQAECDNPYGQSKFQAEETIREYAENSGAIAVVYRFKNLFGKWCRPNYNSVTATFCHNIAHGLPISVSDPSKVIELTYIDDVVNALVREILDDESQAQQGFFFAPELTGYPISLGELADLITSFRKSRETLEMPGFDSFLIKALYATYLSYLDGEEFAYPLTIRSDERGCLAEMMKSRTFGQIFVSRTKPGITRGNHYHHTKTEKFMVVEGEAVIRFRRIDSDEIIEHRVSGQEFKVVDIPPGYTHHITNTGQGELVTLFWASEMFNPERPDTYFMTV</sequence>
<feature type="domain" description="Capsular polysaccharide assembling protein CapF C-terminal" evidence="2">
    <location>
        <begin position="275"/>
        <end position="384"/>
    </location>
</feature>
<evidence type="ECO:0000313" key="4">
    <source>
        <dbReference type="Proteomes" id="UP000308271"/>
    </source>
</evidence>
<gene>
    <name evidence="3" type="ORF">FGF66_08440</name>
</gene>
<dbReference type="InterPro" id="IPR011051">
    <property type="entry name" value="RmlC_Cupin_sf"/>
</dbReference>